<accession>A0A844DA24</accession>
<comment type="caution">
    <text evidence="1">The sequence shown here is derived from an EMBL/GenBank/DDBJ whole genome shotgun (WGS) entry which is preliminary data.</text>
</comment>
<protein>
    <recommendedName>
        <fullName evidence="3">SIR2-like domain-containing protein</fullName>
    </recommendedName>
</protein>
<dbReference type="Pfam" id="PF13289">
    <property type="entry name" value="SIR2_2"/>
    <property type="match status" value="1"/>
</dbReference>
<evidence type="ECO:0008006" key="3">
    <source>
        <dbReference type="Google" id="ProtNLM"/>
    </source>
</evidence>
<sequence length="856" mass="95713">MTSAKRIFDFLNGEVEVTLFAAAGLSARAGVPPWGALLNQLAQWLNSRDALVAQKMIELVRKYDYLKAAEFFFMADGVTDKERYTQLLALLTPDNPAATDEIFKLPFTCAITTNFDRLLFDGFAKIKGVAPKDYKRGDISFKNAVFSEPPFVCRVHGGIEDPSAIVLSQSKFDELEKDEYYKDILTQAFKNRKMLMVGFSFADPAILSILRSINKNYGPLAVGSHLALMPSDADDDTKGLLNRLNIEALYYDHTATDKTHNSLWNLIDEVLVLQNQKPPVSIAAPELGTALPFDAAKRYLAACYARADLGAGIHSLREVVIEGMVSSIIQQSHPKSIGFKEIVSKIHADLNLGLDDSKKLVTSALTAMVDAKLCIWHRRAGEQKVSWQGSVDGANKLEKDIAILVESVLNRAFVEEGYRATVDVRGGLQKFFAQLVLQRGWDLGAAFAAGKIPKALNIDNLMFSVCRTQSTNDIQRMIRVCERLIHNPTSAEAEILGALGRASFGLELAIQAPRSSLLFTNTLPSRIYLDANVIMPAFVEGHTYHKIYSDTITALSKATNGVGTTKVFAIYEYLNEVVSHRRLALQEFNENKEHFRNDSIRQAVYSGSSNMNVFIGAYANLVNSGVDLEFDLYLQKYAPYTNEDELSIWLMERDVHVIKRNFKIAAGLQAEASLQLQKAYSTMIKTDKDARLIEHDARQLSLLASDVDAGHRSVLVTADRRLREAVATSNQKRLAEHMISHVGLTQLVDLLIGSPTDARSLSHLIWDSPISDRSNEVRQYFISMALRRYDEAIALEMPLLVDKFVDEVMITAKRKGLDPDNRINNQQDSWFRVAGSFEDQFFDAMKEQIEKREGQR</sequence>
<dbReference type="EMBL" id="WKJL01000011">
    <property type="protein sequence ID" value="MRW85652.1"/>
    <property type="molecule type" value="Genomic_DNA"/>
</dbReference>
<reference evidence="1 2" key="1">
    <citation type="submission" date="2019-11" db="EMBL/GenBank/DDBJ databases">
        <title>Novel species isolated from a subtropical stream in China.</title>
        <authorList>
            <person name="Lu H."/>
        </authorList>
    </citation>
    <scope>NUCLEOTIDE SEQUENCE [LARGE SCALE GENOMIC DNA]</scope>
    <source>
        <strain evidence="1 2">FT26W</strain>
    </source>
</reference>
<name>A0A844DA24_9BURK</name>
<dbReference type="AlphaFoldDB" id="A0A844DA24"/>
<gene>
    <name evidence="1" type="ORF">GJ698_16340</name>
</gene>
<evidence type="ECO:0000313" key="1">
    <source>
        <dbReference type="EMBL" id="MRW85652.1"/>
    </source>
</evidence>
<organism evidence="1 2">
    <name type="scientific">Duganella aquatilis</name>
    <dbReference type="NCBI Taxonomy" id="2666082"/>
    <lineage>
        <taxon>Bacteria</taxon>
        <taxon>Pseudomonadati</taxon>
        <taxon>Pseudomonadota</taxon>
        <taxon>Betaproteobacteria</taxon>
        <taxon>Burkholderiales</taxon>
        <taxon>Oxalobacteraceae</taxon>
        <taxon>Telluria group</taxon>
        <taxon>Duganella</taxon>
    </lineage>
</organism>
<dbReference type="RefSeq" id="WP_154358859.1">
    <property type="nucleotide sequence ID" value="NZ_WKJL01000011.1"/>
</dbReference>
<dbReference type="Proteomes" id="UP000439986">
    <property type="component" value="Unassembled WGS sequence"/>
</dbReference>
<proteinExistence type="predicted"/>
<keyword evidence="2" id="KW-1185">Reference proteome</keyword>
<evidence type="ECO:0000313" key="2">
    <source>
        <dbReference type="Proteomes" id="UP000439986"/>
    </source>
</evidence>